<accession>A0A5N6TA04</accession>
<dbReference type="SUPFAM" id="SSF51621">
    <property type="entry name" value="Phosphoenolpyruvate/pyruvate domain"/>
    <property type="match status" value="1"/>
</dbReference>
<dbReference type="Proteomes" id="UP000325672">
    <property type="component" value="Unassembled WGS sequence"/>
</dbReference>
<protein>
    <submittedName>
        <fullName evidence="1">Phosphoenolpyruvate phosphomutase-domain-containing protein</fullName>
    </submittedName>
</protein>
<evidence type="ECO:0000313" key="1">
    <source>
        <dbReference type="EMBL" id="KAE8143198.1"/>
    </source>
</evidence>
<dbReference type="InterPro" id="IPR040442">
    <property type="entry name" value="Pyrv_kinase-like_dom_sf"/>
</dbReference>
<name>A0A5N6TA04_ASPPS</name>
<reference evidence="1 2" key="1">
    <citation type="submission" date="2019-04" db="EMBL/GenBank/DDBJ databases">
        <title>Friends and foes A comparative genomics study of 23 Aspergillus species from section Flavi.</title>
        <authorList>
            <consortium name="DOE Joint Genome Institute"/>
            <person name="Kjaerbolling I."/>
            <person name="Vesth T."/>
            <person name="Frisvad J.C."/>
            <person name="Nybo J.L."/>
            <person name="Theobald S."/>
            <person name="Kildgaard S."/>
            <person name="Isbrandt T."/>
            <person name="Kuo A."/>
            <person name="Sato A."/>
            <person name="Lyhne E.K."/>
            <person name="Kogle M.E."/>
            <person name="Wiebenga A."/>
            <person name="Kun R.S."/>
            <person name="Lubbers R.J."/>
            <person name="Makela M.R."/>
            <person name="Barry K."/>
            <person name="Chovatia M."/>
            <person name="Clum A."/>
            <person name="Daum C."/>
            <person name="Haridas S."/>
            <person name="He G."/>
            <person name="LaButti K."/>
            <person name="Lipzen A."/>
            <person name="Mondo S."/>
            <person name="Riley R."/>
            <person name="Salamov A."/>
            <person name="Simmons B.A."/>
            <person name="Magnuson J.K."/>
            <person name="Henrissat B."/>
            <person name="Mortensen U.H."/>
            <person name="Larsen T.O."/>
            <person name="Devries R.P."/>
            <person name="Grigoriev I.V."/>
            <person name="Machida M."/>
            <person name="Baker S.E."/>
            <person name="Andersen M.R."/>
        </authorList>
    </citation>
    <scope>NUCLEOTIDE SEQUENCE [LARGE SCALE GENOMIC DNA]</scope>
    <source>
        <strain evidence="1 2">CBS 117625</strain>
    </source>
</reference>
<dbReference type="AlphaFoldDB" id="A0A5N6TA04"/>
<dbReference type="GO" id="GO:0003824">
    <property type="term" value="F:catalytic activity"/>
    <property type="evidence" value="ECO:0007669"/>
    <property type="project" value="InterPro"/>
</dbReference>
<dbReference type="InterPro" id="IPR015813">
    <property type="entry name" value="Pyrv/PenolPyrv_kinase-like_dom"/>
</dbReference>
<organism evidence="1 2">
    <name type="scientific">Aspergillus pseudotamarii</name>
    <dbReference type="NCBI Taxonomy" id="132259"/>
    <lineage>
        <taxon>Eukaryota</taxon>
        <taxon>Fungi</taxon>
        <taxon>Dikarya</taxon>
        <taxon>Ascomycota</taxon>
        <taxon>Pezizomycotina</taxon>
        <taxon>Eurotiomycetes</taxon>
        <taxon>Eurotiomycetidae</taxon>
        <taxon>Eurotiales</taxon>
        <taxon>Aspergillaceae</taxon>
        <taxon>Aspergillus</taxon>
        <taxon>Aspergillus subgen. Circumdati</taxon>
    </lineage>
</organism>
<dbReference type="RefSeq" id="XP_031919261.1">
    <property type="nucleotide sequence ID" value="XM_032058436.1"/>
</dbReference>
<dbReference type="Pfam" id="PF13714">
    <property type="entry name" value="PEP_mutase"/>
    <property type="match status" value="1"/>
</dbReference>
<keyword evidence="1" id="KW-0670">Pyruvate</keyword>
<dbReference type="OrthoDB" id="1923844at2759"/>
<dbReference type="Gene3D" id="3.20.20.60">
    <property type="entry name" value="Phosphoenolpyruvate-binding domains"/>
    <property type="match status" value="1"/>
</dbReference>
<gene>
    <name evidence="1" type="ORF">BDV38DRAFT_277225</name>
</gene>
<dbReference type="EMBL" id="ML743552">
    <property type="protein sequence ID" value="KAE8143198.1"/>
    <property type="molecule type" value="Genomic_DNA"/>
</dbReference>
<proteinExistence type="predicted"/>
<keyword evidence="2" id="KW-1185">Reference proteome</keyword>
<sequence>MHMSDSNNNIVQDGCRPLCAAFDADSGSNVEEIPQSKSCLLSLGISMVIIEDKSLTSRGQKVNSLAGTSHSQGQANMYEIVRILQAFRAATRDSEIMITAWVESFTNRTPEENEAKELTSVQLALKDALARAELYKSRGADAIMIYSKVKLRSRSCHFSISSPLVVIPTTYGSITDQELRQAGANIIIYANHLMRVKITAANAMSTFLLATRQPGFSFGNKSWDRGLQFRKFGYSTMEYLCGIQ</sequence>
<evidence type="ECO:0000313" key="2">
    <source>
        <dbReference type="Proteomes" id="UP000325672"/>
    </source>
</evidence>
<dbReference type="GeneID" id="43642646"/>